<reference evidence="1" key="1">
    <citation type="submission" date="2020-05" db="EMBL/GenBank/DDBJ databases">
        <title>Large-scale comparative analyses of tick genomes elucidate their genetic diversity and vector capacities.</title>
        <authorList>
            <person name="Jia N."/>
            <person name="Wang J."/>
            <person name="Shi W."/>
            <person name="Du L."/>
            <person name="Sun Y."/>
            <person name="Zhan W."/>
            <person name="Jiang J."/>
            <person name="Wang Q."/>
            <person name="Zhang B."/>
            <person name="Ji P."/>
            <person name="Sakyi L.B."/>
            <person name="Cui X."/>
            <person name="Yuan T."/>
            <person name="Jiang B."/>
            <person name="Yang W."/>
            <person name="Lam T.T.-Y."/>
            <person name="Chang Q."/>
            <person name="Ding S."/>
            <person name="Wang X."/>
            <person name="Zhu J."/>
            <person name="Ruan X."/>
            <person name="Zhao L."/>
            <person name="Wei J."/>
            <person name="Que T."/>
            <person name="Du C."/>
            <person name="Cheng J."/>
            <person name="Dai P."/>
            <person name="Han X."/>
            <person name="Huang E."/>
            <person name="Gao Y."/>
            <person name="Liu J."/>
            <person name="Shao H."/>
            <person name="Ye R."/>
            <person name="Li L."/>
            <person name="Wei W."/>
            <person name="Wang X."/>
            <person name="Wang C."/>
            <person name="Yang T."/>
            <person name="Huo Q."/>
            <person name="Li W."/>
            <person name="Guo W."/>
            <person name="Chen H."/>
            <person name="Zhou L."/>
            <person name="Ni X."/>
            <person name="Tian J."/>
            <person name="Zhou Y."/>
            <person name="Sheng Y."/>
            <person name="Liu T."/>
            <person name="Pan Y."/>
            <person name="Xia L."/>
            <person name="Li J."/>
            <person name="Zhao F."/>
            <person name="Cao W."/>
        </authorList>
    </citation>
    <scope>NUCLEOTIDE SEQUENCE</scope>
    <source>
        <strain evidence="1">Dsil-2018</strain>
    </source>
</reference>
<dbReference type="Proteomes" id="UP000821865">
    <property type="component" value="Chromosome 2"/>
</dbReference>
<gene>
    <name evidence="1" type="ORF">HPB49_004275</name>
</gene>
<accession>A0ACB8DAP3</accession>
<evidence type="ECO:0000313" key="1">
    <source>
        <dbReference type="EMBL" id="KAH7965139.1"/>
    </source>
</evidence>
<evidence type="ECO:0000313" key="2">
    <source>
        <dbReference type="Proteomes" id="UP000821865"/>
    </source>
</evidence>
<sequence>MVSTRLVPLQPRSDGSHFPLDSLFSSRSAVTSSATAASRRRPGCARQFALVGASYGMAYGRTGVPGGAAKTTEKREGRRVSILRLPAGVLPFSRADERPLGVCVREGSRCHTPSPSQRPSVSRRLSHLEHIALLCSWLTLWRLDKLSALTGWTESTDRTVLLAEATYNDTTTASLTASTPSQHEDAFQRRLSMLLKEQKLVLAPAPDANNRRRRAAMQKAAEVWALFRGKHSIDSELQKSRHLPEKNECEETVYRGITWPATPPDKCAEMDCPTWNVGIMTWCCNSRGYWKNQSPNTAQCVQPSVLLLKSQQKYLADIIETVSDFVSNNSLEVGGDLVAIVDLLDMGVVRSDTGDNYPGRIASAAQALRVGGLTASTVDELLSRDKPWNEVPVQTRHSCATTLLLIMDVAGIILSAASSEQKILAFINFQMNIISSTTTHIANQTMLLPAPGNNLNRTYSTAQLRIARSSSGAEEDSRDGDDGAGDVVIVFTEFPRLDKLLLDDGVDAEDPKQELNSPAISIRVGSEAPGLVLGAHVELALPMLHYEAENPTCVFWDTLIKCVWF</sequence>
<dbReference type="EMBL" id="CM023471">
    <property type="protein sequence ID" value="KAH7965139.1"/>
    <property type="molecule type" value="Genomic_DNA"/>
</dbReference>
<protein>
    <submittedName>
        <fullName evidence="1">Uncharacterized protein</fullName>
    </submittedName>
</protein>
<name>A0ACB8DAP3_DERSI</name>
<comment type="caution">
    <text evidence="1">The sequence shown here is derived from an EMBL/GenBank/DDBJ whole genome shotgun (WGS) entry which is preliminary data.</text>
</comment>
<proteinExistence type="predicted"/>
<organism evidence="1 2">
    <name type="scientific">Dermacentor silvarum</name>
    <name type="common">Tick</name>
    <dbReference type="NCBI Taxonomy" id="543639"/>
    <lineage>
        <taxon>Eukaryota</taxon>
        <taxon>Metazoa</taxon>
        <taxon>Ecdysozoa</taxon>
        <taxon>Arthropoda</taxon>
        <taxon>Chelicerata</taxon>
        <taxon>Arachnida</taxon>
        <taxon>Acari</taxon>
        <taxon>Parasitiformes</taxon>
        <taxon>Ixodida</taxon>
        <taxon>Ixodoidea</taxon>
        <taxon>Ixodidae</taxon>
        <taxon>Rhipicephalinae</taxon>
        <taxon>Dermacentor</taxon>
    </lineage>
</organism>
<keyword evidence="2" id="KW-1185">Reference proteome</keyword>